<keyword evidence="8" id="KW-1071">Ligand-gated ion channel</keyword>
<feature type="signal peptide" evidence="11">
    <location>
        <begin position="1"/>
        <end position="18"/>
    </location>
</feature>
<dbReference type="AlphaFoldDB" id="A0A0B1SDN6"/>
<evidence type="ECO:0000256" key="9">
    <source>
        <dbReference type="ARBA" id="ARBA00023303"/>
    </source>
</evidence>
<evidence type="ECO:0000313" key="14">
    <source>
        <dbReference type="Proteomes" id="UP000053660"/>
    </source>
</evidence>
<dbReference type="EMBL" id="KN573477">
    <property type="protein sequence ID" value="KHJ83428.1"/>
    <property type="molecule type" value="Genomic_DNA"/>
</dbReference>
<keyword evidence="1" id="KW-0813">Transport</keyword>
<dbReference type="Proteomes" id="UP000053660">
    <property type="component" value="Unassembled WGS sequence"/>
</dbReference>
<keyword evidence="3" id="KW-0812">Transmembrane</keyword>
<evidence type="ECO:0000256" key="3">
    <source>
        <dbReference type="ARBA" id="ARBA00022692"/>
    </source>
</evidence>
<evidence type="ECO:0000313" key="13">
    <source>
        <dbReference type="EMBL" id="KHJ83428.1"/>
    </source>
</evidence>
<keyword evidence="5" id="KW-0406">Ion transport</keyword>
<evidence type="ECO:0000256" key="7">
    <source>
        <dbReference type="ARBA" id="ARBA00023170"/>
    </source>
</evidence>
<dbReference type="SUPFAM" id="SSF63712">
    <property type="entry name" value="Nicotinic receptor ligand binding domain-like"/>
    <property type="match status" value="1"/>
</dbReference>
<evidence type="ECO:0000256" key="4">
    <source>
        <dbReference type="ARBA" id="ARBA00023018"/>
    </source>
</evidence>
<dbReference type="Gene3D" id="2.70.170.10">
    <property type="entry name" value="Neurotransmitter-gated ion-channel ligand-binding domain"/>
    <property type="match status" value="1"/>
</dbReference>
<evidence type="ECO:0000256" key="2">
    <source>
        <dbReference type="ARBA" id="ARBA00022475"/>
    </source>
</evidence>
<gene>
    <name evidence="13" type="ORF">OESDEN_16875</name>
</gene>
<keyword evidence="6" id="KW-0472">Membrane</keyword>
<keyword evidence="4" id="KW-0770">Synapse</keyword>
<dbReference type="InterPro" id="IPR006202">
    <property type="entry name" value="Neur_chan_lig-bd"/>
</dbReference>
<dbReference type="InterPro" id="IPR002394">
    <property type="entry name" value="Nicotinic_acetylcholine_rcpt"/>
</dbReference>
<comment type="subcellular location">
    <subcellularLocation>
        <location evidence="10">Synaptic cell membrane</location>
        <topology evidence="10">Multi-pass membrane protein</topology>
    </subcellularLocation>
</comment>
<dbReference type="PRINTS" id="PR00254">
    <property type="entry name" value="NICOTINICR"/>
</dbReference>
<protein>
    <recommendedName>
        <fullName evidence="12">Neurotransmitter-gated ion-channel ligand-binding domain-containing protein</fullName>
    </recommendedName>
</protein>
<reference evidence="13 14" key="1">
    <citation type="submission" date="2014-03" db="EMBL/GenBank/DDBJ databases">
        <title>Draft genome of the hookworm Oesophagostomum dentatum.</title>
        <authorList>
            <person name="Mitreva M."/>
        </authorList>
    </citation>
    <scope>NUCLEOTIDE SEQUENCE [LARGE SCALE GENOMIC DNA]</scope>
    <source>
        <strain evidence="13 14">OD-Hann</strain>
    </source>
</reference>
<keyword evidence="9" id="KW-0407">Ion channel</keyword>
<evidence type="ECO:0000259" key="12">
    <source>
        <dbReference type="Pfam" id="PF02931"/>
    </source>
</evidence>
<dbReference type="InterPro" id="IPR006201">
    <property type="entry name" value="Neur_channel"/>
</dbReference>
<evidence type="ECO:0000256" key="10">
    <source>
        <dbReference type="ARBA" id="ARBA00034099"/>
    </source>
</evidence>
<keyword evidence="11" id="KW-0732">Signal</keyword>
<dbReference type="InterPro" id="IPR036734">
    <property type="entry name" value="Neur_chan_lig-bd_sf"/>
</dbReference>
<evidence type="ECO:0000256" key="6">
    <source>
        <dbReference type="ARBA" id="ARBA00023136"/>
    </source>
</evidence>
<keyword evidence="14" id="KW-1185">Reference proteome</keyword>
<feature type="chain" id="PRO_5002064472" description="Neurotransmitter-gated ion-channel ligand-binding domain-containing protein" evidence="11">
    <location>
        <begin position="19"/>
        <end position="113"/>
    </location>
</feature>
<sequence length="113" mass="12996">MLVALTFSVIYLISLANCSPSEQRLLNDLLAGYVREERPVLDSSKPVVVTLGLVMQQIIDLNEKEELLEVSAWLKFQWVDENLRWLPVAYDNVSDVRHPAGTIWQPDILLYNR</sequence>
<name>A0A0B1SDN6_OESDE</name>
<organism evidence="13 14">
    <name type="scientific">Oesophagostomum dentatum</name>
    <name type="common">Nodular worm</name>
    <dbReference type="NCBI Taxonomy" id="61180"/>
    <lineage>
        <taxon>Eukaryota</taxon>
        <taxon>Metazoa</taxon>
        <taxon>Ecdysozoa</taxon>
        <taxon>Nematoda</taxon>
        <taxon>Chromadorea</taxon>
        <taxon>Rhabditida</taxon>
        <taxon>Rhabditina</taxon>
        <taxon>Rhabditomorpha</taxon>
        <taxon>Strongyloidea</taxon>
        <taxon>Strongylidae</taxon>
        <taxon>Oesophagostomum</taxon>
    </lineage>
</organism>
<dbReference type="PANTHER" id="PTHR18945">
    <property type="entry name" value="NEUROTRANSMITTER GATED ION CHANNEL"/>
    <property type="match status" value="1"/>
</dbReference>
<feature type="domain" description="Neurotransmitter-gated ion-channel ligand-binding" evidence="12">
    <location>
        <begin position="22"/>
        <end position="112"/>
    </location>
</feature>
<evidence type="ECO:0000256" key="1">
    <source>
        <dbReference type="ARBA" id="ARBA00022448"/>
    </source>
</evidence>
<keyword evidence="2" id="KW-1003">Cell membrane</keyword>
<dbReference type="OrthoDB" id="5975154at2759"/>
<dbReference type="Pfam" id="PF02931">
    <property type="entry name" value="Neur_chan_LBD"/>
    <property type="match status" value="1"/>
</dbReference>
<accession>A0A0B1SDN6</accession>
<dbReference type="GO" id="GO:0022848">
    <property type="term" value="F:acetylcholine-gated monoatomic cation-selective channel activity"/>
    <property type="evidence" value="ECO:0007669"/>
    <property type="project" value="InterPro"/>
</dbReference>
<proteinExistence type="predicted"/>
<keyword evidence="7" id="KW-0675">Receptor</keyword>
<evidence type="ECO:0000256" key="11">
    <source>
        <dbReference type="SAM" id="SignalP"/>
    </source>
</evidence>
<dbReference type="GO" id="GO:0045211">
    <property type="term" value="C:postsynaptic membrane"/>
    <property type="evidence" value="ECO:0007669"/>
    <property type="project" value="InterPro"/>
</dbReference>
<dbReference type="GO" id="GO:0004888">
    <property type="term" value="F:transmembrane signaling receptor activity"/>
    <property type="evidence" value="ECO:0007669"/>
    <property type="project" value="InterPro"/>
</dbReference>
<evidence type="ECO:0000256" key="8">
    <source>
        <dbReference type="ARBA" id="ARBA00023286"/>
    </source>
</evidence>
<evidence type="ECO:0000256" key="5">
    <source>
        <dbReference type="ARBA" id="ARBA00023065"/>
    </source>
</evidence>